<name>A0A547PLY2_9RHOB</name>
<gene>
    <name evidence="1" type="ORF">FEV53_17675</name>
</gene>
<organism evidence="1 2">
    <name type="scientific">Palleronia caenipelagi</name>
    <dbReference type="NCBI Taxonomy" id="2489174"/>
    <lineage>
        <taxon>Bacteria</taxon>
        <taxon>Pseudomonadati</taxon>
        <taxon>Pseudomonadota</taxon>
        <taxon>Alphaproteobacteria</taxon>
        <taxon>Rhodobacterales</taxon>
        <taxon>Roseobacteraceae</taxon>
        <taxon>Palleronia</taxon>
    </lineage>
</organism>
<dbReference type="EMBL" id="VFSV01000055">
    <property type="protein sequence ID" value="TRD15152.1"/>
    <property type="molecule type" value="Genomic_DNA"/>
</dbReference>
<dbReference type="InterPro" id="IPR036249">
    <property type="entry name" value="Thioredoxin-like_sf"/>
</dbReference>
<proteinExistence type="predicted"/>
<dbReference type="Gene3D" id="3.40.30.10">
    <property type="entry name" value="Glutaredoxin"/>
    <property type="match status" value="1"/>
</dbReference>
<dbReference type="Proteomes" id="UP000318590">
    <property type="component" value="Unassembled WGS sequence"/>
</dbReference>
<dbReference type="SUPFAM" id="SSF52833">
    <property type="entry name" value="Thioredoxin-like"/>
    <property type="match status" value="1"/>
</dbReference>
<dbReference type="AlphaFoldDB" id="A0A547PLY2"/>
<dbReference type="OrthoDB" id="7362982at2"/>
<evidence type="ECO:0000313" key="2">
    <source>
        <dbReference type="Proteomes" id="UP000318590"/>
    </source>
</evidence>
<reference evidence="1 2" key="1">
    <citation type="submission" date="2019-06" db="EMBL/GenBank/DDBJ databases">
        <title>Paenimaribius caenipelagi gen. nov., sp. nov., isolated from a tidal flat.</title>
        <authorList>
            <person name="Yoon J.-H."/>
        </authorList>
    </citation>
    <scope>NUCLEOTIDE SEQUENCE [LARGE SCALE GENOMIC DNA]</scope>
    <source>
        <strain evidence="1 2">JBTF-M29</strain>
    </source>
</reference>
<keyword evidence="2" id="KW-1185">Reference proteome</keyword>
<comment type="caution">
    <text evidence="1">The sequence shown here is derived from an EMBL/GenBank/DDBJ whole genome shotgun (WGS) entry which is preliminary data.</text>
</comment>
<protein>
    <recommendedName>
        <fullName evidence="3">Thioredoxin family protein</fullName>
    </recommendedName>
</protein>
<evidence type="ECO:0008006" key="3">
    <source>
        <dbReference type="Google" id="ProtNLM"/>
    </source>
</evidence>
<evidence type="ECO:0000313" key="1">
    <source>
        <dbReference type="EMBL" id="TRD15152.1"/>
    </source>
</evidence>
<accession>A0A547PLY2</accession>
<sequence>MAQAETFLLMAEEEGCSWCARWNAEIGPIYPKTAEGQNAPLRRFDLRKGQPDYIALKSAVRFTPTFILVKETEEIARIEGYPGEELFWWQLSVMLKRSGPQEQQKGNDQ</sequence>